<keyword evidence="5" id="KW-1185">Reference proteome</keyword>
<organism evidence="4 5">
    <name type="scientific">Venustampulla echinocandica</name>
    <dbReference type="NCBI Taxonomy" id="2656787"/>
    <lineage>
        <taxon>Eukaryota</taxon>
        <taxon>Fungi</taxon>
        <taxon>Dikarya</taxon>
        <taxon>Ascomycota</taxon>
        <taxon>Pezizomycotina</taxon>
        <taxon>Leotiomycetes</taxon>
        <taxon>Helotiales</taxon>
        <taxon>Pleuroascaceae</taxon>
        <taxon>Venustampulla</taxon>
    </lineage>
</organism>
<dbReference type="GO" id="GO:0003677">
    <property type="term" value="F:DNA binding"/>
    <property type="evidence" value="ECO:0007669"/>
    <property type="project" value="UniProtKB-KW"/>
</dbReference>
<dbReference type="EMBL" id="NPIC01000004">
    <property type="protein sequence ID" value="RDL36769.1"/>
    <property type="molecule type" value="Genomic_DNA"/>
</dbReference>
<evidence type="ECO:0000259" key="3">
    <source>
        <dbReference type="PROSITE" id="PS50048"/>
    </source>
</evidence>
<accession>A0A370TML8</accession>
<feature type="region of interest" description="Disordered" evidence="2">
    <location>
        <begin position="169"/>
        <end position="256"/>
    </location>
</feature>
<dbReference type="STRING" id="2656787.A0A370TML8"/>
<dbReference type="SUPFAM" id="SSF57701">
    <property type="entry name" value="Zn2/Cys6 DNA-binding domain"/>
    <property type="match status" value="1"/>
</dbReference>
<dbReference type="GeneID" id="43598970"/>
<protein>
    <submittedName>
        <fullName evidence="4">Zn2 DNA-binding protein</fullName>
    </submittedName>
</protein>
<proteinExistence type="predicted"/>
<feature type="compositionally biased region" description="Polar residues" evidence="2">
    <location>
        <begin position="1"/>
        <end position="10"/>
    </location>
</feature>
<dbReference type="Gene3D" id="4.10.240.10">
    <property type="entry name" value="Zn(2)-C6 fungal-type DNA-binding domain"/>
    <property type="match status" value="1"/>
</dbReference>
<feature type="compositionally biased region" description="Polar residues" evidence="2">
    <location>
        <begin position="425"/>
        <end position="451"/>
    </location>
</feature>
<feature type="compositionally biased region" description="Pro residues" evidence="2">
    <location>
        <begin position="485"/>
        <end position="496"/>
    </location>
</feature>
<sequence length="496" mass="53682">MAVSVQTRFSSKPGMWNLGDPPNAFSSTGADAISTSLAYQYPIPTSTFEPSSNLIPNFHHPSLGHTQPHPASQGQPVSPNFKNPGHPTAPKSTKIKRSMSTPNVRGQATADAAALALSADKRRNKLGYHRTSVACGHCRRRKIRCIPAPGDPQNRCSNCIRLKKECNFFPVDQHPQPDPRRRDSRTQNGPGGPSQSSSPTTSSSHIPEIPSNLPYPPLNMPPIQDLGGPQMKRQRTESFSPENKGVKSLSSGNNFPDKVAVVTSSRNFDYNHGATNWMAPDASPSIKHQAEMPQSYWRPNPQDSPLTPAFSPFTPSLQIPPPQNWAAPQAEPSPRDDLSWSVPQRSISYSNLEGLQNHQQYAPYTQAPSNPVLDHYTTKPRAHGMYPPPLATPSSGMIPPSVPSAANETLPHPQSASPLPAAGYQSWQQPYSYQKPAGSSSEGYGSWTTPNEALPRPLAFAGDVHASAPTYGYGEPTAGMYYPGQQPPPPSGHPGR</sequence>
<feature type="domain" description="Zn(2)-C6 fungal-type" evidence="3">
    <location>
        <begin position="134"/>
        <end position="168"/>
    </location>
</feature>
<evidence type="ECO:0000256" key="1">
    <source>
        <dbReference type="ARBA" id="ARBA00023242"/>
    </source>
</evidence>
<dbReference type="RefSeq" id="XP_031869425.1">
    <property type="nucleotide sequence ID" value="XM_032014744.1"/>
</dbReference>
<dbReference type="SMART" id="SM00066">
    <property type="entry name" value="GAL4"/>
    <property type="match status" value="1"/>
</dbReference>
<comment type="caution">
    <text evidence="4">The sequence shown here is derived from an EMBL/GenBank/DDBJ whole genome shotgun (WGS) entry which is preliminary data.</text>
</comment>
<dbReference type="InterPro" id="IPR036864">
    <property type="entry name" value="Zn2-C6_fun-type_DNA-bd_sf"/>
</dbReference>
<feature type="compositionally biased region" description="Polar residues" evidence="2">
    <location>
        <begin position="404"/>
        <end position="417"/>
    </location>
</feature>
<name>A0A370TML8_9HELO</name>
<evidence type="ECO:0000313" key="5">
    <source>
        <dbReference type="Proteomes" id="UP000254866"/>
    </source>
</evidence>
<feature type="region of interest" description="Disordered" evidence="2">
    <location>
        <begin position="50"/>
        <end position="107"/>
    </location>
</feature>
<dbReference type="CDD" id="cd00067">
    <property type="entry name" value="GAL4"/>
    <property type="match status" value="1"/>
</dbReference>
<dbReference type="OrthoDB" id="4150019at2759"/>
<dbReference type="Pfam" id="PF00172">
    <property type="entry name" value="Zn_clus"/>
    <property type="match status" value="1"/>
</dbReference>
<dbReference type="PROSITE" id="PS50048">
    <property type="entry name" value="ZN2_CY6_FUNGAL_2"/>
    <property type="match status" value="1"/>
</dbReference>
<dbReference type="Proteomes" id="UP000254866">
    <property type="component" value="Unassembled WGS sequence"/>
</dbReference>
<dbReference type="PROSITE" id="PS00463">
    <property type="entry name" value="ZN2_CY6_FUNGAL_1"/>
    <property type="match status" value="1"/>
</dbReference>
<feature type="compositionally biased region" description="Basic and acidic residues" evidence="2">
    <location>
        <begin position="175"/>
        <end position="185"/>
    </location>
</feature>
<evidence type="ECO:0000313" key="4">
    <source>
        <dbReference type="EMBL" id="RDL36769.1"/>
    </source>
</evidence>
<feature type="compositionally biased region" description="Polar residues" evidence="2">
    <location>
        <begin position="69"/>
        <end position="81"/>
    </location>
</feature>
<feature type="compositionally biased region" description="Low complexity" evidence="2">
    <location>
        <begin position="193"/>
        <end position="204"/>
    </location>
</feature>
<feature type="region of interest" description="Disordered" evidence="2">
    <location>
        <begin position="281"/>
        <end position="342"/>
    </location>
</feature>
<evidence type="ECO:0000256" key="2">
    <source>
        <dbReference type="SAM" id="MobiDB-lite"/>
    </source>
</evidence>
<dbReference type="AlphaFoldDB" id="A0A370TML8"/>
<dbReference type="InterPro" id="IPR001138">
    <property type="entry name" value="Zn2Cys6_DnaBD"/>
</dbReference>
<feature type="region of interest" description="Disordered" evidence="2">
    <location>
        <begin position="363"/>
        <end position="452"/>
    </location>
</feature>
<keyword evidence="1" id="KW-0539">Nucleus</keyword>
<dbReference type="GO" id="GO:0008270">
    <property type="term" value="F:zinc ion binding"/>
    <property type="evidence" value="ECO:0007669"/>
    <property type="project" value="InterPro"/>
</dbReference>
<keyword evidence="4" id="KW-0238">DNA-binding</keyword>
<gene>
    <name evidence="4" type="ORF">BP5553_06121</name>
</gene>
<feature type="region of interest" description="Disordered" evidence="2">
    <location>
        <begin position="1"/>
        <end position="20"/>
    </location>
</feature>
<reference evidence="4 5" key="1">
    <citation type="journal article" date="2018" name="IMA Fungus">
        <title>IMA Genome-F 9: Draft genome sequence of Annulohypoxylon stygium, Aspergillus mulundensis, Berkeleyomyces basicola (syn. Thielaviopsis basicola), Ceratocystis smalleyi, two Cercospora beticola strains, Coleophoma cylindrospora, Fusarium fracticaudum, Phialophora cf. hyalina, and Morchella septimelata.</title>
        <authorList>
            <person name="Wingfield B.D."/>
            <person name="Bills G.F."/>
            <person name="Dong Y."/>
            <person name="Huang W."/>
            <person name="Nel W.J."/>
            <person name="Swalarsk-Parry B.S."/>
            <person name="Vaghefi N."/>
            <person name="Wilken P.M."/>
            <person name="An Z."/>
            <person name="de Beer Z.W."/>
            <person name="De Vos L."/>
            <person name="Chen L."/>
            <person name="Duong T.A."/>
            <person name="Gao Y."/>
            <person name="Hammerbacher A."/>
            <person name="Kikkert J.R."/>
            <person name="Li Y."/>
            <person name="Li H."/>
            <person name="Li K."/>
            <person name="Li Q."/>
            <person name="Liu X."/>
            <person name="Ma X."/>
            <person name="Naidoo K."/>
            <person name="Pethybridge S.J."/>
            <person name="Sun J."/>
            <person name="Steenkamp E.T."/>
            <person name="van der Nest M.A."/>
            <person name="van Wyk S."/>
            <person name="Wingfield M.J."/>
            <person name="Xiong C."/>
            <person name="Yue Q."/>
            <person name="Zhang X."/>
        </authorList>
    </citation>
    <scope>NUCLEOTIDE SEQUENCE [LARGE SCALE GENOMIC DNA]</scope>
    <source>
        <strain evidence="4 5">BP 5553</strain>
    </source>
</reference>
<feature type="region of interest" description="Disordered" evidence="2">
    <location>
        <begin position="466"/>
        <end position="496"/>
    </location>
</feature>
<dbReference type="GO" id="GO:0000981">
    <property type="term" value="F:DNA-binding transcription factor activity, RNA polymerase II-specific"/>
    <property type="evidence" value="ECO:0007669"/>
    <property type="project" value="InterPro"/>
</dbReference>